<protein>
    <recommendedName>
        <fullName evidence="4">DUF3139 domain-containing protein</fullName>
    </recommendedName>
</protein>
<proteinExistence type="predicted"/>
<sequence>MRRKTVFIFVLLIITSFLVYFFYFNNTEEKGLINQGNIIVEKIESYKLKEGYLPNSLNDIGIEEKMEGPFYYTRWDSVNYILYFTKSGVGESMNYYSDTKEWSHIQRGFQSE</sequence>
<keyword evidence="1" id="KW-0472">Membrane</keyword>
<dbReference type="AlphaFoldDB" id="A0A383U3A9"/>
<reference evidence="2 3" key="1">
    <citation type="submission" date="2018-09" db="EMBL/GenBank/DDBJ databases">
        <authorList>
            <consortium name="Pathogen Informatics"/>
        </authorList>
    </citation>
    <scope>NUCLEOTIDE SEQUENCE [LARGE SCALE GENOMIC DNA]</scope>
    <source>
        <strain evidence="2 3">OH-22767</strain>
    </source>
</reference>
<dbReference type="OrthoDB" id="1082087at2"/>
<evidence type="ECO:0000256" key="1">
    <source>
        <dbReference type="SAM" id="Phobius"/>
    </source>
</evidence>
<evidence type="ECO:0000313" key="2">
    <source>
        <dbReference type="EMBL" id="SZD74325.1"/>
    </source>
</evidence>
<accession>A0A383U3A9</accession>
<evidence type="ECO:0000313" key="3">
    <source>
        <dbReference type="Proteomes" id="UP000262142"/>
    </source>
</evidence>
<organism evidence="2 3">
    <name type="scientific">Candidatus Ornithobacterium hominis</name>
    <dbReference type="NCBI Taxonomy" id="2497989"/>
    <lineage>
        <taxon>Bacteria</taxon>
        <taxon>Pseudomonadati</taxon>
        <taxon>Bacteroidota</taxon>
        <taxon>Flavobacteriia</taxon>
        <taxon>Flavobacteriales</taxon>
        <taxon>Weeksellaceae</taxon>
        <taxon>Ornithobacterium</taxon>
    </lineage>
</organism>
<dbReference type="EMBL" id="UNSC01000011">
    <property type="protein sequence ID" value="SZD74325.1"/>
    <property type="molecule type" value="Genomic_DNA"/>
</dbReference>
<keyword evidence="1" id="KW-0812">Transmembrane</keyword>
<name>A0A383U3A9_9FLAO</name>
<keyword evidence="3" id="KW-1185">Reference proteome</keyword>
<feature type="transmembrane region" description="Helical" evidence="1">
    <location>
        <begin position="6"/>
        <end position="24"/>
    </location>
</feature>
<dbReference type="Proteomes" id="UP000262142">
    <property type="component" value="Unassembled WGS sequence"/>
</dbReference>
<dbReference type="RefSeq" id="WP_133298038.1">
    <property type="nucleotide sequence ID" value="NZ_UNSC01000011.1"/>
</dbReference>
<gene>
    <name evidence="2" type="ORF">SAMEA104719789_01751</name>
</gene>
<evidence type="ECO:0008006" key="4">
    <source>
        <dbReference type="Google" id="ProtNLM"/>
    </source>
</evidence>
<keyword evidence="1" id="KW-1133">Transmembrane helix</keyword>